<comment type="catalytic activity">
    <reaction evidence="6">
        <text>L-threonyl-[protein] + ATP = O-phospho-L-threonyl-[protein] + ADP + H(+)</text>
        <dbReference type="Rhea" id="RHEA:46608"/>
        <dbReference type="Rhea" id="RHEA-COMP:11060"/>
        <dbReference type="Rhea" id="RHEA-COMP:11605"/>
        <dbReference type="ChEBI" id="CHEBI:15378"/>
        <dbReference type="ChEBI" id="CHEBI:30013"/>
        <dbReference type="ChEBI" id="CHEBI:30616"/>
        <dbReference type="ChEBI" id="CHEBI:61977"/>
        <dbReference type="ChEBI" id="CHEBI:456216"/>
        <dbReference type="EC" id="2.7.11.1"/>
    </reaction>
</comment>
<evidence type="ECO:0000313" key="8">
    <source>
        <dbReference type="EMBL" id="ONM31486.1"/>
    </source>
</evidence>
<protein>
    <recommendedName>
        <fullName evidence="1">non-specific serine/threonine protein kinase</fullName>
        <ecNumber evidence="1">2.7.11.1</ecNumber>
    </recommendedName>
</protein>
<keyword evidence="2" id="KW-0808">Transferase</keyword>
<name>A0A1D6MR64_MAIZE</name>
<dbReference type="PROSITE" id="PS00109">
    <property type="entry name" value="PROTEIN_KINASE_TYR"/>
    <property type="match status" value="1"/>
</dbReference>
<dbReference type="STRING" id="4577.A0A1D6MR64"/>
<evidence type="ECO:0000256" key="7">
    <source>
        <dbReference type="ARBA" id="ARBA00048679"/>
    </source>
</evidence>
<keyword evidence="4" id="KW-0418">Kinase</keyword>
<dbReference type="GO" id="GO:0004674">
    <property type="term" value="F:protein serine/threonine kinase activity"/>
    <property type="evidence" value="ECO:0007669"/>
    <property type="project" value="UniProtKB-EC"/>
</dbReference>
<dbReference type="InParanoid" id="A0A1D6MR64"/>
<dbReference type="PANTHER" id="PTHR12209:SF0">
    <property type="entry name" value="EKC_KEOPS COMPLEX SUBUNIT TP53RK"/>
    <property type="match status" value="1"/>
</dbReference>
<proteinExistence type="predicted"/>
<evidence type="ECO:0000256" key="3">
    <source>
        <dbReference type="ARBA" id="ARBA00022741"/>
    </source>
</evidence>
<keyword evidence="3" id="KW-0547">Nucleotide-binding</keyword>
<dbReference type="EC" id="2.7.11.1" evidence="1"/>
<dbReference type="EMBL" id="CM007649">
    <property type="protein sequence ID" value="ONM31486.1"/>
    <property type="molecule type" value="Genomic_DNA"/>
</dbReference>
<accession>A0A1D6MR64</accession>
<dbReference type="PANTHER" id="PTHR12209">
    <property type="entry name" value="NON-SPECIFIC SERINE/THREONINE PROTEIN KINASE"/>
    <property type="match status" value="1"/>
</dbReference>
<reference evidence="8" key="1">
    <citation type="submission" date="2015-12" db="EMBL/GenBank/DDBJ databases">
        <title>Update maize B73 reference genome by single molecule sequencing technologies.</title>
        <authorList>
            <consortium name="Maize Genome Sequencing Project"/>
            <person name="Ware D."/>
        </authorList>
    </citation>
    <scope>NUCLEOTIDE SEQUENCE [LARGE SCALE GENOMIC DNA]</scope>
    <source>
        <tissue evidence="8">Seedling</tissue>
    </source>
</reference>
<dbReference type="ExpressionAtlas" id="A0A1D6MR64">
    <property type="expression patterns" value="baseline and differential"/>
</dbReference>
<dbReference type="InterPro" id="IPR008266">
    <property type="entry name" value="Tyr_kinase_AS"/>
</dbReference>
<dbReference type="GO" id="GO:0005524">
    <property type="term" value="F:ATP binding"/>
    <property type="evidence" value="ECO:0007669"/>
    <property type="project" value="UniProtKB-KW"/>
</dbReference>
<dbReference type="AlphaFoldDB" id="A0A1D6MR64"/>
<evidence type="ECO:0000256" key="1">
    <source>
        <dbReference type="ARBA" id="ARBA00012513"/>
    </source>
</evidence>
<sequence length="112" mass="12642">MEHGPASEDDDDGGLVHGDLTTSNMMIKNSNNQLVALILMINQMEKILAAYRKASKQWCSTQNKLAQGMAWSCWPLWQRMAFVASCTDVSSDFLSTLRKTMRQRGRKRTMVG</sequence>
<comment type="catalytic activity">
    <reaction evidence="7">
        <text>L-seryl-[protein] + ATP = O-phospho-L-seryl-[protein] + ADP + H(+)</text>
        <dbReference type="Rhea" id="RHEA:17989"/>
        <dbReference type="Rhea" id="RHEA-COMP:9863"/>
        <dbReference type="Rhea" id="RHEA-COMP:11604"/>
        <dbReference type="ChEBI" id="CHEBI:15378"/>
        <dbReference type="ChEBI" id="CHEBI:29999"/>
        <dbReference type="ChEBI" id="CHEBI:30616"/>
        <dbReference type="ChEBI" id="CHEBI:83421"/>
        <dbReference type="ChEBI" id="CHEBI:456216"/>
        <dbReference type="EC" id="2.7.11.1"/>
    </reaction>
</comment>
<gene>
    <name evidence="8" type="ORF">ZEAMMB73_Zm00001d040520</name>
</gene>
<evidence type="ECO:0000256" key="4">
    <source>
        <dbReference type="ARBA" id="ARBA00022777"/>
    </source>
</evidence>
<evidence type="ECO:0000256" key="2">
    <source>
        <dbReference type="ARBA" id="ARBA00022679"/>
    </source>
</evidence>
<keyword evidence="5" id="KW-0067">ATP-binding</keyword>
<evidence type="ECO:0000256" key="5">
    <source>
        <dbReference type="ARBA" id="ARBA00022840"/>
    </source>
</evidence>
<organism evidence="8">
    <name type="scientific">Zea mays</name>
    <name type="common">Maize</name>
    <dbReference type="NCBI Taxonomy" id="4577"/>
    <lineage>
        <taxon>Eukaryota</taxon>
        <taxon>Viridiplantae</taxon>
        <taxon>Streptophyta</taxon>
        <taxon>Embryophyta</taxon>
        <taxon>Tracheophyta</taxon>
        <taxon>Spermatophyta</taxon>
        <taxon>Magnoliopsida</taxon>
        <taxon>Liliopsida</taxon>
        <taxon>Poales</taxon>
        <taxon>Poaceae</taxon>
        <taxon>PACMAD clade</taxon>
        <taxon>Panicoideae</taxon>
        <taxon>Andropogonodae</taxon>
        <taxon>Andropogoneae</taxon>
        <taxon>Tripsacinae</taxon>
        <taxon>Zea</taxon>
    </lineage>
</organism>
<evidence type="ECO:0000256" key="6">
    <source>
        <dbReference type="ARBA" id="ARBA00047899"/>
    </source>
</evidence>